<sequence>MPHGGGIISFYHYTWSKYPPLLYFNSLKPIIICNESTWNLVLWTITITASPAEY</sequence>
<name>A0A251U8B7_HELAN</name>
<proteinExistence type="predicted"/>
<reference evidence="2" key="1">
    <citation type="journal article" date="2017" name="Nature">
        <title>The sunflower genome provides insights into oil metabolism, flowering and Asterid evolution.</title>
        <authorList>
            <person name="Badouin H."/>
            <person name="Gouzy J."/>
            <person name="Grassa C.J."/>
            <person name="Murat F."/>
            <person name="Staton S.E."/>
            <person name="Cottret L."/>
            <person name="Lelandais-Briere C."/>
            <person name="Owens G.L."/>
            <person name="Carrere S."/>
            <person name="Mayjonade B."/>
            <person name="Legrand L."/>
            <person name="Gill N."/>
            <person name="Kane N.C."/>
            <person name="Bowers J.E."/>
            <person name="Hubner S."/>
            <person name="Bellec A."/>
            <person name="Berard A."/>
            <person name="Berges H."/>
            <person name="Blanchet N."/>
            <person name="Boniface M.C."/>
            <person name="Brunel D."/>
            <person name="Catrice O."/>
            <person name="Chaidir N."/>
            <person name="Claudel C."/>
            <person name="Donnadieu C."/>
            <person name="Faraut T."/>
            <person name="Fievet G."/>
            <person name="Helmstetter N."/>
            <person name="King M."/>
            <person name="Knapp S.J."/>
            <person name="Lai Z."/>
            <person name="Le Paslier M.C."/>
            <person name="Lippi Y."/>
            <person name="Lorenzon L."/>
            <person name="Mandel J.R."/>
            <person name="Marage G."/>
            <person name="Marchand G."/>
            <person name="Marquand E."/>
            <person name="Bret-Mestries E."/>
            <person name="Morien E."/>
            <person name="Nambeesan S."/>
            <person name="Nguyen T."/>
            <person name="Pegot-Espagnet P."/>
            <person name="Pouilly N."/>
            <person name="Raftis F."/>
            <person name="Sallet E."/>
            <person name="Schiex T."/>
            <person name="Thomas J."/>
            <person name="Vandecasteele C."/>
            <person name="Vares D."/>
            <person name="Vear F."/>
            <person name="Vautrin S."/>
            <person name="Crespi M."/>
            <person name="Mangin B."/>
            <person name="Burke J.M."/>
            <person name="Salse J."/>
            <person name="Munos S."/>
            <person name="Vincourt P."/>
            <person name="Rieseberg L.H."/>
            <person name="Langlade N.B."/>
        </authorList>
    </citation>
    <scope>NUCLEOTIDE SEQUENCE [LARGE SCALE GENOMIC DNA]</scope>
    <source>
        <strain evidence="2">cv. SF193</strain>
    </source>
</reference>
<protein>
    <submittedName>
        <fullName evidence="1">Uncharacterized protein</fullName>
    </submittedName>
</protein>
<dbReference type="InParanoid" id="A0A251U8B7"/>
<dbReference type="Proteomes" id="UP000215914">
    <property type="component" value="Chromosome 8"/>
</dbReference>
<dbReference type="AlphaFoldDB" id="A0A251U8B7"/>
<evidence type="ECO:0000313" key="1">
    <source>
        <dbReference type="EMBL" id="OTG18541.1"/>
    </source>
</evidence>
<accession>A0A251U8B7</accession>
<dbReference type="EMBL" id="CM007897">
    <property type="protein sequence ID" value="OTG18541.1"/>
    <property type="molecule type" value="Genomic_DNA"/>
</dbReference>
<organism evidence="1 2">
    <name type="scientific">Helianthus annuus</name>
    <name type="common">Common sunflower</name>
    <dbReference type="NCBI Taxonomy" id="4232"/>
    <lineage>
        <taxon>Eukaryota</taxon>
        <taxon>Viridiplantae</taxon>
        <taxon>Streptophyta</taxon>
        <taxon>Embryophyta</taxon>
        <taxon>Tracheophyta</taxon>
        <taxon>Spermatophyta</taxon>
        <taxon>Magnoliopsida</taxon>
        <taxon>eudicotyledons</taxon>
        <taxon>Gunneridae</taxon>
        <taxon>Pentapetalae</taxon>
        <taxon>asterids</taxon>
        <taxon>campanulids</taxon>
        <taxon>Asterales</taxon>
        <taxon>Asteraceae</taxon>
        <taxon>Asteroideae</taxon>
        <taxon>Heliantheae alliance</taxon>
        <taxon>Heliantheae</taxon>
        <taxon>Helianthus</taxon>
    </lineage>
</organism>
<keyword evidence="2" id="KW-1185">Reference proteome</keyword>
<gene>
    <name evidence="1" type="ORF">HannXRQ_Chr08g0224201</name>
</gene>
<evidence type="ECO:0000313" key="2">
    <source>
        <dbReference type="Proteomes" id="UP000215914"/>
    </source>
</evidence>